<dbReference type="InterPro" id="IPR000994">
    <property type="entry name" value="Pept_M24"/>
</dbReference>
<evidence type="ECO:0000313" key="7">
    <source>
        <dbReference type="EMBL" id="QJQ31908.1"/>
    </source>
</evidence>
<dbReference type="InterPro" id="IPR032416">
    <property type="entry name" value="Peptidase_M24_C"/>
</dbReference>
<evidence type="ECO:0000313" key="8">
    <source>
        <dbReference type="Proteomes" id="UP000503018"/>
    </source>
</evidence>
<dbReference type="CDD" id="cd01085">
    <property type="entry name" value="APP"/>
    <property type="match status" value="1"/>
</dbReference>
<dbReference type="InterPro" id="IPR050422">
    <property type="entry name" value="X-Pro_aminopeptidase_P"/>
</dbReference>
<dbReference type="RefSeq" id="WP_169944500.1">
    <property type="nucleotide sequence ID" value="NZ_CP053015.1"/>
</dbReference>
<keyword evidence="8" id="KW-1185">Reference proteome</keyword>
<evidence type="ECO:0000259" key="6">
    <source>
        <dbReference type="Pfam" id="PF16188"/>
    </source>
</evidence>
<protein>
    <submittedName>
        <fullName evidence="7">Aminopeptidase P family protein</fullName>
    </submittedName>
</protein>
<keyword evidence="2" id="KW-0479">Metal-binding</keyword>
<dbReference type="InterPro" id="IPR029149">
    <property type="entry name" value="Creatin/AminoP/Spt16_N"/>
</dbReference>
<keyword evidence="7" id="KW-0645">Protease</keyword>
<evidence type="ECO:0000256" key="3">
    <source>
        <dbReference type="ARBA" id="ARBA00022801"/>
    </source>
</evidence>
<dbReference type="KEGG" id="slan:GV829_05130"/>
<dbReference type="SUPFAM" id="SSF53092">
    <property type="entry name" value="Creatinase/prolidase N-terminal domain"/>
    <property type="match status" value="2"/>
</dbReference>
<dbReference type="Pfam" id="PF00557">
    <property type="entry name" value="Peptidase_M24"/>
    <property type="match status" value="1"/>
</dbReference>
<accession>A0A6M4AS56</accession>
<dbReference type="InterPro" id="IPR036005">
    <property type="entry name" value="Creatinase/aminopeptidase-like"/>
</dbReference>
<proteinExistence type="inferred from homology"/>
<reference evidence="7 8" key="1">
    <citation type="submission" date="2020-01" db="EMBL/GenBank/DDBJ databases">
        <title>Sphingomonas sp. strain CSW-10.</title>
        <authorList>
            <person name="Chen W.-M."/>
        </authorList>
    </citation>
    <scope>NUCLEOTIDE SEQUENCE [LARGE SCALE GENOMIC DNA]</scope>
    <source>
        <strain evidence="7 8">CSW-10</strain>
    </source>
</reference>
<feature type="domain" description="Peptidase M24 C-terminal" evidence="6">
    <location>
        <begin position="556"/>
        <end position="615"/>
    </location>
</feature>
<comment type="similarity">
    <text evidence="1">Belongs to the peptidase M24B family.</text>
</comment>
<evidence type="ECO:0000256" key="2">
    <source>
        <dbReference type="ARBA" id="ARBA00022723"/>
    </source>
</evidence>
<dbReference type="InterPro" id="IPR000587">
    <property type="entry name" value="Creatinase_N"/>
</dbReference>
<dbReference type="Pfam" id="PF01321">
    <property type="entry name" value="Creatinase_N"/>
    <property type="match status" value="1"/>
</dbReference>
<dbReference type="SUPFAM" id="SSF55920">
    <property type="entry name" value="Creatinase/aminopeptidase"/>
    <property type="match status" value="1"/>
</dbReference>
<dbReference type="PANTHER" id="PTHR43763:SF6">
    <property type="entry name" value="XAA-PRO AMINOPEPTIDASE 1"/>
    <property type="match status" value="1"/>
</dbReference>
<dbReference type="AlphaFoldDB" id="A0A6M4AS56"/>
<feature type="domain" description="Creatinase N-terminal" evidence="5">
    <location>
        <begin position="22"/>
        <end position="156"/>
    </location>
</feature>
<evidence type="ECO:0000259" key="4">
    <source>
        <dbReference type="Pfam" id="PF00557"/>
    </source>
</evidence>
<dbReference type="Gene3D" id="3.40.350.10">
    <property type="entry name" value="Creatinase/prolidase N-terminal domain"/>
    <property type="match status" value="2"/>
</dbReference>
<dbReference type="GO" id="GO:0070006">
    <property type="term" value="F:metalloaminopeptidase activity"/>
    <property type="evidence" value="ECO:0007669"/>
    <property type="project" value="InterPro"/>
</dbReference>
<gene>
    <name evidence="7" type="ORF">GV829_05130</name>
</gene>
<dbReference type="Gene3D" id="3.90.230.10">
    <property type="entry name" value="Creatinase/methionine aminopeptidase superfamily"/>
    <property type="match status" value="1"/>
</dbReference>
<dbReference type="Pfam" id="PF16188">
    <property type="entry name" value="Peptidase_M24_C"/>
    <property type="match status" value="1"/>
</dbReference>
<evidence type="ECO:0000256" key="1">
    <source>
        <dbReference type="ARBA" id="ARBA00008766"/>
    </source>
</evidence>
<name>A0A6M4AS56_9SPHN</name>
<dbReference type="GO" id="GO:0005737">
    <property type="term" value="C:cytoplasm"/>
    <property type="evidence" value="ECO:0007669"/>
    <property type="project" value="UniProtKB-ARBA"/>
</dbReference>
<sequence>MTEQSDTLLSAAARPDHPAHARTAALRAELAKAGIDGFVVPISDEHMSEYVGAYAQRLCWLTGFNGSAGTAVVLTDPAKGAAIAIDGRYELQVRDQVPAGLYDYVDTPGKTLSGWLAGHAGEGARIGYDAWLHGEQWVKAMSDALKPVGATMVPVDSNPVDAVWTDRPRPSDAPLRVQPDVVAGQGSADKRAKVGEWLKEKKLDATVITALDSVAWLFNVRGADVSRTPVPLSFAIVHADGTAQLFVDDVKLPPEVKAHLGNAVRVAPYGEIIHGLDALAGKKVAVDPERTVQAIIARLEAAGAQIERLRDPTILPKAVKNSVELDGMRAAHVRDGGALSRFLRWASLEAPKGGIDEIKAATQLEAFRRETGELIDLSFDSISGAGPNGALMHYRVSEETNRPLENGSLYLIDSGGQYIDGTTDVTRTIAIGTPSEEMRRRFTQVLKGHIALATAVFPAGTRGSQLDTLARMHLWADGVDYAHGTGHGVGQFLSVHEGPQRIGKSAGGQAGTEEVLQAGMVLSNEPGYYKPGHYGIRIENLVIVVEREVAGAEHRMLGFETITFAPIDRNLIDLEMLSGPEQRWVDTYHAEVLTRVGPLVNAEERAWLEAVCAPLGSA</sequence>
<organism evidence="7 8">
    <name type="scientific">Sphingomonas lacunae</name>
    <dbReference type="NCBI Taxonomy" id="2698828"/>
    <lineage>
        <taxon>Bacteria</taxon>
        <taxon>Pseudomonadati</taxon>
        <taxon>Pseudomonadota</taxon>
        <taxon>Alphaproteobacteria</taxon>
        <taxon>Sphingomonadales</taxon>
        <taxon>Sphingomonadaceae</taxon>
        <taxon>Sphingomonas</taxon>
    </lineage>
</organism>
<dbReference type="Proteomes" id="UP000503018">
    <property type="component" value="Chromosome"/>
</dbReference>
<dbReference type="FunFam" id="3.90.230.10:FF:000009">
    <property type="entry name" value="xaa-Pro aminopeptidase 2"/>
    <property type="match status" value="1"/>
</dbReference>
<dbReference type="GO" id="GO:0046872">
    <property type="term" value="F:metal ion binding"/>
    <property type="evidence" value="ECO:0007669"/>
    <property type="project" value="UniProtKB-KW"/>
</dbReference>
<keyword evidence="7" id="KW-0031">Aminopeptidase</keyword>
<dbReference type="InterPro" id="IPR033740">
    <property type="entry name" value="Pept_M24B"/>
</dbReference>
<dbReference type="PANTHER" id="PTHR43763">
    <property type="entry name" value="XAA-PRO AMINOPEPTIDASE 1"/>
    <property type="match status" value="1"/>
</dbReference>
<dbReference type="Pfam" id="PF16189">
    <property type="entry name" value="Creatinase_N_2"/>
    <property type="match status" value="1"/>
</dbReference>
<evidence type="ECO:0000259" key="5">
    <source>
        <dbReference type="Pfam" id="PF01321"/>
    </source>
</evidence>
<keyword evidence="3" id="KW-0378">Hydrolase</keyword>
<feature type="domain" description="Peptidase M24" evidence="4">
    <location>
        <begin position="327"/>
        <end position="546"/>
    </location>
</feature>
<dbReference type="EMBL" id="CP053015">
    <property type="protein sequence ID" value="QJQ31908.1"/>
    <property type="molecule type" value="Genomic_DNA"/>
</dbReference>